<dbReference type="PROSITE" id="PS00061">
    <property type="entry name" value="ADH_SHORT"/>
    <property type="match status" value="1"/>
</dbReference>
<proteinExistence type="inferred from homology"/>
<dbReference type="PANTHER" id="PTHR24321">
    <property type="entry name" value="DEHYDROGENASES, SHORT CHAIN"/>
    <property type="match status" value="1"/>
</dbReference>
<evidence type="ECO:0000313" key="4">
    <source>
        <dbReference type="Proteomes" id="UP001596030"/>
    </source>
</evidence>
<accession>A0ABV9CXY8</accession>
<dbReference type="PRINTS" id="PR00081">
    <property type="entry name" value="GDHRDH"/>
</dbReference>
<reference evidence="4" key="1">
    <citation type="journal article" date="2019" name="Int. J. Syst. Evol. Microbiol.">
        <title>The Global Catalogue of Microorganisms (GCM) 10K type strain sequencing project: providing services to taxonomists for standard genome sequencing and annotation.</title>
        <authorList>
            <consortium name="The Broad Institute Genomics Platform"/>
            <consortium name="The Broad Institute Genome Sequencing Center for Infectious Disease"/>
            <person name="Wu L."/>
            <person name="Ma J."/>
        </authorList>
    </citation>
    <scope>NUCLEOTIDE SEQUENCE [LARGE SCALE GENOMIC DNA]</scope>
    <source>
        <strain evidence="4">CGMCC 1.12121</strain>
    </source>
</reference>
<comment type="caution">
    <text evidence="3">The sequence shown here is derived from an EMBL/GenBank/DDBJ whole genome shotgun (WGS) entry which is preliminary data.</text>
</comment>
<name>A0ABV9CXY8_9GAMM</name>
<dbReference type="Pfam" id="PF13561">
    <property type="entry name" value="adh_short_C2"/>
    <property type="match status" value="1"/>
</dbReference>
<dbReference type="Proteomes" id="UP001596030">
    <property type="component" value="Unassembled WGS sequence"/>
</dbReference>
<evidence type="ECO:0000313" key="3">
    <source>
        <dbReference type="EMBL" id="MFC4537643.1"/>
    </source>
</evidence>
<protein>
    <submittedName>
        <fullName evidence="3">SDR family NAD(P)-dependent oxidoreductase</fullName>
        <ecNumber evidence="3">1.1.1.-</ecNumber>
    </submittedName>
</protein>
<dbReference type="PANTHER" id="PTHR24321:SF8">
    <property type="entry name" value="ESTRADIOL 17-BETA-DEHYDROGENASE 8-RELATED"/>
    <property type="match status" value="1"/>
</dbReference>
<organism evidence="3 4">
    <name type="scientific">Chromohalobacter sarecensis</name>
    <dbReference type="NCBI Taxonomy" id="245294"/>
    <lineage>
        <taxon>Bacteria</taxon>
        <taxon>Pseudomonadati</taxon>
        <taxon>Pseudomonadota</taxon>
        <taxon>Gammaproteobacteria</taxon>
        <taxon>Oceanospirillales</taxon>
        <taxon>Halomonadaceae</taxon>
        <taxon>Chromohalobacter</taxon>
    </lineage>
</organism>
<dbReference type="GO" id="GO:0016491">
    <property type="term" value="F:oxidoreductase activity"/>
    <property type="evidence" value="ECO:0007669"/>
    <property type="project" value="UniProtKB-KW"/>
</dbReference>
<dbReference type="InterPro" id="IPR002347">
    <property type="entry name" value="SDR_fam"/>
</dbReference>
<dbReference type="EMBL" id="JBHSEU010000006">
    <property type="protein sequence ID" value="MFC4537643.1"/>
    <property type="molecule type" value="Genomic_DNA"/>
</dbReference>
<evidence type="ECO:0000256" key="2">
    <source>
        <dbReference type="ARBA" id="ARBA00023002"/>
    </source>
</evidence>
<keyword evidence="2 3" id="KW-0560">Oxidoreductase</keyword>
<evidence type="ECO:0000256" key="1">
    <source>
        <dbReference type="ARBA" id="ARBA00006484"/>
    </source>
</evidence>
<dbReference type="CDD" id="cd05233">
    <property type="entry name" value="SDR_c"/>
    <property type="match status" value="1"/>
</dbReference>
<dbReference type="EC" id="1.1.1.-" evidence="3"/>
<comment type="similarity">
    <text evidence="1">Belongs to the short-chain dehydrogenases/reductases (SDR) family.</text>
</comment>
<dbReference type="Gene3D" id="3.40.50.720">
    <property type="entry name" value="NAD(P)-binding Rossmann-like Domain"/>
    <property type="match status" value="1"/>
</dbReference>
<dbReference type="PRINTS" id="PR00080">
    <property type="entry name" value="SDRFAMILY"/>
</dbReference>
<gene>
    <name evidence="3" type="ORF">ACFO0U_02440</name>
</gene>
<dbReference type="InterPro" id="IPR020904">
    <property type="entry name" value="Sc_DH/Rdtase_CS"/>
</dbReference>
<keyword evidence="4" id="KW-1185">Reference proteome</keyword>
<dbReference type="InterPro" id="IPR036291">
    <property type="entry name" value="NAD(P)-bd_dom_sf"/>
</dbReference>
<sequence length="250" mass="26183">MSDLNREFEGQVAIVTGAAGGVGGALVKLLTDRGASVVAEDVKAEVEELEAYSDRIVTLTGDLAEEETATRAVDLALERFGSLDILVNNAGRIINKRVADMSLEDWDSVLNVNLRGTFLHSREAMKVMSDAKRGSIVNVGSYACHVAFPTIGAYAASKGAIAQLTRVLALEGAEHGVRANVVAPGDVVTGILDDIMPNGRDFLAEHGESSPAGRAAQPEEIAEVIAFAACDRASYMTGSVVMADGGYTSV</sequence>
<dbReference type="RefSeq" id="WP_246971190.1">
    <property type="nucleotide sequence ID" value="NZ_JAKGAN010000004.1"/>
</dbReference>
<dbReference type="SUPFAM" id="SSF51735">
    <property type="entry name" value="NAD(P)-binding Rossmann-fold domains"/>
    <property type="match status" value="1"/>
</dbReference>